<dbReference type="PANTHER" id="PTHR23167">
    <property type="entry name" value="CALPONIN HOMOLOGY DOMAIN-CONTAINING PROTEIN DDB_G0272472-RELATED"/>
    <property type="match status" value="1"/>
</dbReference>
<comment type="subcellular location">
    <subcellularLocation>
        <location evidence="1 13">Cytoplasm</location>
        <location evidence="1 13">Cytoskeleton</location>
        <location evidence="1 13">Spindle</location>
    </subcellularLocation>
    <subcellularLocation>
        <location evidence="13">Cytoplasm</location>
        <location evidence="13">Cytoskeleton</location>
    </subcellularLocation>
    <subcellularLocation>
        <location evidence="13">Cell junction</location>
        <location evidence="13">Gap junction</location>
    </subcellularLocation>
</comment>
<dbReference type="InterPro" id="IPR036872">
    <property type="entry name" value="CH_dom_sf"/>
</dbReference>
<evidence type="ECO:0000256" key="2">
    <source>
        <dbReference type="ARBA" id="ARBA00009452"/>
    </source>
</evidence>
<dbReference type="RefSeq" id="XP_020342771.2">
    <property type="nucleotide sequence ID" value="XM_020487182.2"/>
</dbReference>
<feature type="compositionally biased region" description="Low complexity" evidence="14">
    <location>
        <begin position="27"/>
        <end position="36"/>
    </location>
</feature>
<dbReference type="Pfam" id="PF00307">
    <property type="entry name" value="CH"/>
    <property type="match status" value="1"/>
</dbReference>
<keyword evidence="17" id="KW-1185">Reference proteome</keyword>
<evidence type="ECO:0000256" key="11">
    <source>
        <dbReference type="ARBA" id="ARBA00023306"/>
    </source>
</evidence>
<keyword evidence="5 13" id="KW-0963">Cytoplasm</keyword>
<dbReference type="SUPFAM" id="SSF47576">
    <property type="entry name" value="Calponin-homology domain, CH-domain"/>
    <property type="match status" value="1"/>
</dbReference>
<evidence type="ECO:0000256" key="14">
    <source>
        <dbReference type="SAM" id="MobiDB-lite"/>
    </source>
</evidence>
<proteinExistence type="inferred from homology"/>
<feature type="compositionally biased region" description="Low complexity" evidence="14">
    <location>
        <begin position="603"/>
        <end position="614"/>
    </location>
</feature>
<evidence type="ECO:0000256" key="13">
    <source>
        <dbReference type="RuleBase" id="RU367063"/>
    </source>
</evidence>
<feature type="compositionally biased region" description="Low complexity" evidence="14">
    <location>
        <begin position="491"/>
        <end position="505"/>
    </location>
</feature>
<feature type="compositionally biased region" description="Basic and acidic residues" evidence="14">
    <location>
        <begin position="521"/>
        <end position="564"/>
    </location>
</feature>
<evidence type="ECO:0000256" key="5">
    <source>
        <dbReference type="ARBA" id="ARBA00022490"/>
    </source>
</evidence>
<feature type="compositionally biased region" description="Polar residues" evidence="14">
    <location>
        <begin position="617"/>
        <end position="638"/>
    </location>
</feature>
<feature type="compositionally biased region" description="Low complexity" evidence="14">
    <location>
        <begin position="314"/>
        <end position="338"/>
    </location>
</feature>
<evidence type="ECO:0000256" key="3">
    <source>
        <dbReference type="ARBA" id="ARBA00011235"/>
    </source>
</evidence>
<evidence type="ECO:0000256" key="4">
    <source>
        <dbReference type="ARBA" id="ARBA00015657"/>
    </source>
</evidence>
<evidence type="ECO:0000259" key="15">
    <source>
        <dbReference type="PROSITE" id="PS50021"/>
    </source>
</evidence>
<name>A0A8C7CI91_ONCKI</name>
<comment type="function">
    <text evidence="12 13">Involved in cytokinesis and spindle organization. May play a role in actin cytoskeleton organization and microtubule stabilization and hence required for proper cell adhesion and migration.</text>
</comment>
<dbReference type="KEGG" id="oki:109893968"/>
<dbReference type="PROSITE" id="PS50021">
    <property type="entry name" value="CH"/>
    <property type="match status" value="1"/>
</dbReference>
<dbReference type="InterPro" id="IPR050540">
    <property type="entry name" value="F-actin_Monoox_Mical"/>
</dbReference>
<reference evidence="16" key="1">
    <citation type="submission" date="2025-08" db="UniProtKB">
        <authorList>
            <consortium name="Ensembl"/>
        </authorList>
    </citation>
    <scope>IDENTIFICATION</scope>
</reference>
<organism evidence="16 17">
    <name type="scientific">Oncorhynchus kisutch</name>
    <name type="common">Coho salmon</name>
    <name type="synonym">Salmo kisutch</name>
    <dbReference type="NCBI Taxonomy" id="8019"/>
    <lineage>
        <taxon>Eukaryota</taxon>
        <taxon>Metazoa</taxon>
        <taxon>Chordata</taxon>
        <taxon>Craniata</taxon>
        <taxon>Vertebrata</taxon>
        <taxon>Euteleostomi</taxon>
        <taxon>Actinopterygii</taxon>
        <taxon>Neopterygii</taxon>
        <taxon>Teleostei</taxon>
        <taxon>Protacanthopterygii</taxon>
        <taxon>Salmoniformes</taxon>
        <taxon>Salmonidae</taxon>
        <taxon>Salmoninae</taxon>
        <taxon>Oncorhynchus</taxon>
    </lineage>
</organism>
<keyword evidence="6 13" id="KW-0132">Cell division</keyword>
<dbReference type="GO" id="GO:0005819">
    <property type="term" value="C:spindle"/>
    <property type="evidence" value="ECO:0007669"/>
    <property type="project" value="UniProtKB-SubCell"/>
</dbReference>
<comment type="subunit">
    <text evidence="3 13">May interact with both microtubules and actin cytoskeleton.</text>
</comment>
<sequence>MGTFSSKDGHGPTGPSLDLFQTPPTSPVTSTLPTLTQITPSTPGQPAAPVPVTAHSPAPVTAHSPAPVTAHSPAPVTAHSPAPVTAHSPAPVTALSPVPVTALSPAPVTTLSPAPVTALSPAPVTVLSPAPVTALSPAAVTAQGPAAVTAQGPAAVTAQGPAAVTAQGPAAVTAQGPAAVTAQGPAAVTAQGPAAVTAQGPAAVTAQGPAAVTAQGPAAVTAQGPAAVTAQGPAAVTAQGPAAVTALAPALSGKRLLPVSPGYSVIGPGFISLQGRTGSNAAVPEGWVVMGCNGGPTRSSPRIPVPQGKSSLMSPTKTPSSLGSSLSSASPISLVSPLGQSETDSGLSLTTLEHHGSADNQGEIERLVEECRTALGLSPSQYATLNSADMLKHLLLERQELTAEVQSLRETMQTERVEWNQFQSDLQVAVAVADRLRAEAEEELNTLRAAQMDTERELEVAQQRQKETDGKLVSLRGELRESRQRLVHLTQNQGPGQAQAQAKTQGMERATGETSTLETQEGTHRGRERGISRFGRGRGDDKMEKRSQEEGNKNISVKEARTDTKGVANRYLRNVTNEERSGEEGCSMRETQRRVTQERARSLSRLPASSDSPAVMNGTSQSNTATIAGSTNKNQSQTRGRKGLEWQDSWSSTHTGKREEALNQYNSALAELPPNTTSKTRSQDGFNLLLRRHGGSKRNSLLRWCQSRTQGYKNIDITNFSSSWADGLAFCAVYHTYLPSHIPYCTLSPDNKSENLSLAFKTGENVGITTSLTMEEMLRAGGPDWQRVLGYVECMYRHFEM</sequence>
<comment type="similarity">
    <text evidence="2 13">Belongs to the cytospin-A family.</text>
</comment>
<dbReference type="GeneTree" id="ENSGT00940000153592"/>
<dbReference type="Gene3D" id="1.10.418.10">
    <property type="entry name" value="Calponin-like domain"/>
    <property type="match status" value="1"/>
</dbReference>
<evidence type="ECO:0000313" key="16">
    <source>
        <dbReference type="Ensembl" id="ENSOKIP00005006991.1"/>
    </source>
</evidence>
<dbReference type="InterPro" id="IPR001715">
    <property type="entry name" value="CH_dom"/>
</dbReference>
<feature type="region of interest" description="Disordered" evidence="14">
    <location>
        <begin position="1"/>
        <end position="88"/>
    </location>
</feature>
<keyword evidence="8 13" id="KW-0965">Cell junction</keyword>
<evidence type="ECO:0000256" key="9">
    <source>
        <dbReference type="ARBA" id="ARBA00023054"/>
    </source>
</evidence>
<evidence type="ECO:0000256" key="1">
    <source>
        <dbReference type="ARBA" id="ARBA00004186"/>
    </source>
</evidence>
<feature type="domain" description="Calponin-homology (CH)" evidence="15">
    <location>
        <begin position="695"/>
        <end position="800"/>
    </location>
</feature>
<keyword evidence="11 13" id="KW-0131">Cell cycle</keyword>
<dbReference type="PANTHER" id="PTHR23167:SF18">
    <property type="entry name" value="CYTOSPIN-A"/>
    <property type="match status" value="1"/>
</dbReference>
<evidence type="ECO:0000256" key="6">
    <source>
        <dbReference type="ARBA" id="ARBA00022618"/>
    </source>
</evidence>
<dbReference type="AlphaFoldDB" id="A0A8C7CI91"/>
<evidence type="ECO:0000313" key="17">
    <source>
        <dbReference type="Proteomes" id="UP000694557"/>
    </source>
</evidence>
<dbReference type="GeneID" id="109893968"/>
<feature type="region of interest" description="Disordered" evidence="14">
    <location>
        <begin position="490"/>
        <end position="657"/>
    </location>
</feature>
<feature type="compositionally biased region" description="Basic and acidic residues" evidence="14">
    <location>
        <begin position="576"/>
        <end position="601"/>
    </location>
</feature>
<keyword evidence="9" id="KW-0175">Coiled coil</keyword>
<keyword evidence="7 13" id="KW-0303">Gap junction</keyword>
<dbReference type="Ensembl" id="ENSOKIT00005007472.1">
    <property type="protein sequence ID" value="ENSOKIP00005006991.1"/>
    <property type="gene ID" value="ENSOKIG00005003227.1"/>
</dbReference>
<dbReference type="GO" id="GO:0051301">
    <property type="term" value="P:cell division"/>
    <property type="evidence" value="ECO:0007669"/>
    <property type="project" value="UniProtKB-UniRule"/>
</dbReference>
<feature type="region of interest" description="Disordered" evidence="14">
    <location>
        <begin position="293"/>
        <end position="346"/>
    </location>
</feature>
<dbReference type="GO" id="GO:0005921">
    <property type="term" value="C:gap junction"/>
    <property type="evidence" value="ECO:0007669"/>
    <property type="project" value="UniProtKB-SubCell"/>
</dbReference>
<evidence type="ECO:0000256" key="10">
    <source>
        <dbReference type="ARBA" id="ARBA00023212"/>
    </source>
</evidence>
<evidence type="ECO:0000256" key="12">
    <source>
        <dbReference type="ARBA" id="ARBA00025131"/>
    </source>
</evidence>
<reference evidence="16" key="2">
    <citation type="submission" date="2025-09" db="UniProtKB">
        <authorList>
            <consortium name="Ensembl"/>
        </authorList>
    </citation>
    <scope>IDENTIFICATION</scope>
</reference>
<evidence type="ECO:0000256" key="8">
    <source>
        <dbReference type="ARBA" id="ARBA00022949"/>
    </source>
</evidence>
<dbReference type="GO" id="GO:0005737">
    <property type="term" value="C:cytoplasm"/>
    <property type="evidence" value="ECO:0007669"/>
    <property type="project" value="UniProtKB-UniRule"/>
</dbReference>
<protein>
    <recommendedName>
        <fullName evidence="4 13">Cytospin-A</fullName>
    </recommendedName>
</protein>
<dbReference type="SMART" id="SM00033">
    <property type="entry name" value="CH"/>
    <property type="match status" value="1"/>
</dbReference>
<gene>
    <name evidence="16" type="primary">LOC109893968</name>
</gene>
<evidence type="ECO:0000256" key="7">
    <source>
        <dbReference type="ARBA" id="ARBA00022868"/>
    </source>
</evidence>
<dbReference type="SUPFAM" id="SSF69349">
    <property type="entry name" value="Phage fibre proteins"/>
    <property type="match status" value="1"/>
</dbReference>
<dbReference type="Proteomes" id="UP000694557">
    <property type="component" value="Unassembled WGS sequence"/>
</dbReference>
<keyword evidence="10 13" id="KW-0206">Cytoskeleton</keyword>
<accession>A0A8C7CI91</accession>
<dbReference type="FunFam" id="1.10.418.10:FF:000020">
    <property type="entry name" value="Cytospin-A isoform 1"/>
    <property type="match status" value="1"/>
</dbReference>